<proteinExistence type="predicted"/>
<protein>
    <submittedName>
        <fullName evidence="1">Uncharacterized protein</fullName>
    </submittedName>
</protein>
<accession>A0A0G4E574</accession>
<gene>
    <name evidence="1" type="ORF">PQBR57_0200</name>
</gene>
<keyword evidence="1" id="KW-0614">Plasmid</keyword>
<geneLocation type="plasmid" evidence="1">
    <name>pQBR57</name>
</geneLocation>
<name>A0A0G4E574_PSEFS</name>
<organism evidence="1">
    <name type="scientific">Pseudomonas fluorescens (strain SBW25)</name>
    <dbReference type="NCBI Taxonomy" id="216595"/>
    <lineage>
        <taxon>Bacteria</taxon>
        <taxon>Pseudomonadati</taxon>
        <taxon>Pseudomonadota</taxon>
        <taxon>Gammaproteobacteria</taxon>
        <taxon>Pseudomonadales</taxon>
        <taxon>Pseudomonadaceae</taxon>
        <taxon>Pseudomonas</taxon>
    </lineage>
</organism>
<dbReference type="AlphaFoldDB" id="A0A0G4E574"/>
<dbReference type="EMBL" id="LN713926">
    <property type="protein sequence ID" value="CEK42153.1"/>
    <property type="molecule type" value="Genomic_DNA"/>
</dbReference>
<reference evidence="1" key="2">
    <citation type="submission" date="2015-06" db="EMBL/GenBank/DDBJ databases">
        <title>Environmentally co-occuring mercury resistance plasmids are genetically and phenotypically diverse and confer variable context-dependent fitness effects.</title>
        <authorList>
            <person name="Hall J.P.J."/>
            <person name="Harrison E."/>
            <person name="Lilley A.K."/>
            <person name="Paterson S."/>
            <person name="Spiers A.J."/>
            <person name="Brockhurst M.A."/>
        </authorList>
    </citation>
    <scope>NUCLEOTIDE SEQUENCE [LARGE SCALE GENOMIC DNA]</scope>
    <source>
        <strain evidence="1">SBW25</strain>
        <plasmid evidence="1">pQBR57</plasmid>
    </source>
</reference>
<sequence>MSHIYTRQAQSFLVPDDGLYKRPPPHQLIPYMVKMSGAIRSTSMAHRAGAIKMVQANMNEAWAKIHRALRPYFFKPIDEVIDAYQGSPMALPDLSEKPNIHTAMQFCIDVLVDLDRLTILVQSDPNAVEGAETILACWNAVYRATGRVEGLEKRIKSGKQFGGV</sequence>
<dbReference type="RefSeq" id="WP_192963345.1">
    <property type="nucleotide sequence ID" value="NZ_LN713926.1"/>
</dbReference>
<evidence type="ECO:0000313" key="1">
    <source>
        <dbReference type="EMBL" id="CEK42153.1"/>
    </source>
</evidence>
<reference evidence="1" key="1">
    <citation type="submission" date="2014-12" db="EMBL/GenBank/DDBJ databases">
        <authorList>
            <person name="Hall J."/>
        </authorList>
    </citation>
    <scope>NUCLEOTIDE SEQUENCE [LARGE SCALE GENOMIC DNA]</scope>
    <source>
        <strain evidence="1">SBW25</strain>
        <plasmid evidence="1">pQBR57</plasmid>
    </source>
</reference>